<dbReference type="InterPro" id="IPR012337">
    <property type="entry name" value="RNaseH-like_sf"/>
</dbReference>
<feature type="non-terminal residue" evidence="2">
    <location>
        <position position="266"/>
    </location>
</feature>
<dbReference type="SUPFAM" id="SSF53098">
    <property type="entry name" value="Ribonuclease H-like"/>
    <property type="match status" value="1"/>
</dbReference>
<dbReference type="PANTHER" id="PTHR33258:SF1">
    <property type="entry name" value="TRANSPOSASE INSL FOR INSERTION SEQUENCE ELEMENT IS186A-RELATED"/>
    <property type="match status" value="1"/>
</dbReference>
<dbReference type="Proteomes" id="UP000859822">
    <property type="component" value="Unassembled WGS sequence"/>
</dbReference>
<reference evidence="2" key="2">
    <citation type="submission" date="2020-09" db="EMBL/GenBank/DDBJ databases">
        <authorList>
            <consortium name="NCBI Pathogen Detection Project"/>
        </authorList>
    </citation>
    <scope>NUCLEOTIDE SEQUENCE</scope>
    <source>
        <strain evidence="2">489-16</strain>
    </source>
</reference>
<dbReference type="PANTHER" id="PTHR33258">
    <property type="entry name" value="TRANSPOSASE INSL FOR INSERTION SEQUENCE ELEMENT IS186A-RELATED"/>
    <property type="match status" value="1"/>
</dbReference>
<dbReference type="AlphaFoldDB" id="A0AAN5K6B5"/>
<organism evidence="2 3">
    <name type="scientific">Escherichia coli</name>
    <dbReference type="NCBI Taxonomy" id="562"/>
    <lineage>
        <taxon>Bacteria</taxon>
        <taxon>Pseudomonadati</taxon>
        <taxon>Pseudomonadota</taxon>
        <taxon>Gammaproteobacteria</taxon>
        <taxon>Enterobacterales</taxon>
        <taxon>Enterobacteriaceae</taxon>
        <taxon>Escherichia</taxon>
    </lineage>
</organism>
<comment type="caution">
    <text evidence="2">The sequence shown here is derived from an EMBL/GenBank/DDBJ whole genome shotgun (WGS) entry which is preliminary data.</text>
</comment>
<evidence type="ECO:0000313" key="3">
    <source>
        <dbReference type="Proteomes" id="UP000859822"/>
    </source>
</evidence>
<feature type="domain" description="Transposase IS4-like" evidence="1">
    <location>
        <begin position="107"/>
        <end position="194"/>
    </location>
</feature>
<gene>
    <name evidence="2" type="ORF">IFC14_005313</name>
</gene>
<sequence length="266" mass="29127">MNYSHDNWSAILAHIGKPEELDTSARNAGALTRRREIRDAATLLRLGLAYGPGGMSLREVTAWAQLHDVATLSDVALLKRLRNAADWFGILAAQTLAVRAAVTGCTSGKRLRLVDGTAISAPGGGSAEWRLHMGYDPHTCQFTDFELTDSRDAERLDRFAQTADEIRIADRGFGSRPECIRSLAFGEADYIVRVHWRGLRWLTAEGMRFDMMGFLRGLDCGKNGETTVMIGNSGNKKAGAPFPARLIAVSLPPEKALISKTRLLSE</sequence>
<name>A0AAN5K6B5_ECOLX</name>
<protein>
    <submittedName>
        <fullName evidence="2">IS4-like element IS186B family transposase</fullName>
    </submittedName>
</protein>
<accession>A0AAN5K6B5</accession>
<dbReference type="Pfam" id="PF01609">
    <property type="entry name" value="DDE_Tnp_1"/>
    <property type="match status" value="1"/>
</dbReference>
<dbReference type="GO" id="GO:0004803">
    <property type="term" value="F:transposase activity"/>
    <property type="evidence" value="ECO:0007669"/>
    <property type="project" value="InterPro"/>
</dbReference>
<dbReference type="InterPro" id="IPR002559">
    <property type="entry name" value="Transposase_11"/>
</dbReference>
<proteinExistence type="predicted"/>
<evidence type="ECO:0000313" key="2">
    <source>
        <dbReference type="EMBL" id="HAN4356670.1"/>
    </source>
</evidence>
<evidence type="ECO:0000259" key="1">
    <source>
        <dbReference type="Pfam" id="PF01609"/>
    </source>
</evidence>
<dbReference type="EMBL" id="DABUHV010000140">
    <property type="protein sequence ID" value="HAN4356670.1"/>
    <property type="molecule type" value="Genomic_DNA"/>
</dbReference>
<dbReference type="GO" id="GO:0006313">
    <property type="term" value="P:DNA transposition"/>
    <property type="evidence" value="ECO:0007669"/>
    <property type="project" value="InterPro"/>
</dbReference>
<dbReference type="GO" id="GO:0003677">
    <property type="term" value="F:DNA binding"/>
    <property type="evidence" value="ECO:0007669"/>
    <property type="project" value="InterPro"/>
</dbReference>
<reference evidence="2" key="1">
    <citation type="journal article" date="2018" name="Genome Biol.">
        <title>SKESA: strategic k-mer extension for scrupulous assemblies.</title>
        <authorList>
            <person name="Souvorov A."/>
            <person name="Agarwala R."/>
            <person name="Lipman D.J."/>
        </authorList>
    </citation>
    <scope>NUCLEOTIDE SEQUENCE</scope>
    <source>
        <strain evidence="2">489-16</strain>
    </source>
</reference>